<feature type="domain" description="Chlorhexidine efflux transporter" evidence="3">
    <location>
        <begin position="4"/>
        <end position="65"/>
    </location>
</feature>
<keyword evidence="2" id="KW-0812">Transmembrane</keyword>
<dbReference type="InterPro" id="IPR058208">
    <property type="entry name" value="PACE"/>
</dbReference>
<sequence length="186" mass="20412">MTLRSARERLFQTLAFELGGLALVAPVYGFVMGASAVASVLLVAATSVVVMAWSPIHNHLFDAAEWRLSGRVASERPSRLRLVHAVSHEVSTTIVTVPVIMLVGGHGFWESLIIDIAMTLFYVAYTYVFHVAYDWWRPVRPAAAALAAVADVAPDDASHRRLRPLTEPDQPTDANLPRLAERTVPE</sequence>
<proteinExistence type="predicted"/>
<organism evidence="4 5">
    <name type="scientific">Lacimonas salitolerans</name>
    <dbReference type="NCBI Taxonomy" id="1323750"/>
    <lineage>
        <taxon>Bacteria</taxon>
        <taxon>Pseudomonadati</taxon>
        <taxon>Pseudomonadota</taxon>
        <taxon>Alphaproteobacteria</taxon>
        <taxon>Rhodobacterales</taxon>
        <taxon>Paracoccaceae</taxon>
        <taxon>Lacimonas</taxon>
    </lineage>
</organism>
<keyword evidence="2" id="KW-0472">Membrane</keyword>
<reference evidence="5" key="1">
    <citation type="journal article" date="2019" name="Int. J. Syst. Evol. Microbiol.">
        <title>The Global Catalogue of Microorganisms (GCM) 10K type strain sequencing project: providing services to taxonomists for standard genome sequencing and annotation.</title>
        <authorList>
            <consortium name="The Broad Institute Genomics Platform"/>
            <consortium name="The Broad Institute Genome Sequencing Center for Infectious Disease"/>
            <person name="Wu L."/>
            <person name="Ma J."/>
        </authorList>
    </citation>
    <scope>NUCLEOTIDE SEQUENCE [LARGE SCALE GENOMIC DNA]</scope>
    <source>
        <strain evidence="5">CGMCC 1.12477</strain>
    </source>
</reference>
<feature type="transmembrane region" description="Helical" evidence="2">
    <location>
        <begin position="112"/>
        <end position="133"/>
    </location>
</feature>
<gene>
    <name evidence="4" type="ORF">ACFTOW_11495</name>
</gene>
<evidence type="ECO:0000256" key="1">
    <source>
        <dbReference type="SAM" id="MobiDB-lite"/>
    </source>
</evidence>
<name>A0ABW4EGQ2_9RHOB</name>
<dbReference type="Proteomes" id="UP001597186">
    <property type="component" value="Unassembled WGS sequence"/>
</dbReference>
<accession>A0ABW4EGQ2</accession>
<protein>
    <submittedName>
        <fullName evidence="4">PACE efflux transporter</fullName>
    </submittedName>
</protein>
<evidence type="ECO:0000256" key="2">
    <source>
        <dbReference type="SAM" id="Phobius"/>
    </source>
</evidence>
<feature type="domain" description="Chlorhexidine efflux transporter" evidence="3">
    <location>
        <begin position="76"/>
        <end position="138"/>
    </location>
</feature>
<evidence type="ECO:0000313" key="4">
    <source>
        <dbReference type="EMBL" id="MFD1510025.1"/>
    </source>
</evidence>
<dbReference type="InterPro" id="IPR007896">
    <property type="entry name" value="BTP_bacteria"/>
</dbReference>
<feature type="region of interest" description="Disordered" evidence="1">
    <location>
        <begin position="155"/>
        <end position="186"/>
    </location>
</feature>
<keyword evidence="5" id="KW-1185">Reference proteome</keyword>
<dbReference type="Pfam" id="PF05232">
    <property type="entry name" value="BTP"/>
    <property type="match status" value="2"/>
</dbReference>
<dbReference type="RefSeq" id="WP_379915772.1">
    <property type="nucleotide sequence ID" value="NZ_JBHUDD010000058.1"/>
</dbReference>
<keyword evidence="2" id="KW-1133">Transmembrane helix</keyword>
<dbReference type="NCBIfam" id="NF033664">
    <property type="entry name" value="PACE_transport"/>
    <property type="match status" value="1"/>
</dbReference>
<evidence type="ECO:0000259" key="3">
    <source>
        <dbReference type="Pfam" id="PF05232"/>
    </source>
</evidence>
<comment type="caution">
    <text evidence="4">The sequence shown here is derived from an EMBL/GenBank/DDBJ whole genome shotgun (WGS) entry which is preliminary data.</text>
</comment>
<dbReference type="EMBL" id="JBHUDD010000058">
    <property type="protein sequence ID" value="MFD1510025.1"/>
    <property type="molecule type" value="Genomic_DNA"/>
</dbReference>
<evidence type="ECO:0000313" key="5">
    <source>
        <dbReference type="Proteomes" id="UP001597186"/>
    </source>
</evidence>